<dbReference type="Proteomes" id="UP000324705">
    <property type="component" value="Chromosome 6B"/>
</dbReference>
<reference evidence="1 2" key="1">
    <citation type="submission" date="2017-09" db="EMBL/GenBank/DDBJ databases">
        <authorList>
            <consortium name="International Durum Wheat Genome Sequencing Consortium (IDWGSC)"/>
            <person name="Milanesi L."/>
        </authorList>
    </citation>
    <scope>NUCLEOTIDE SEQUENCE [LARGE SCALE GENOMIC DNA]</scope>
    <source>
        <strain evidence="2">cv. Svevo</strain>
    </source>
</reference>
<name>A0A9R1B8X1_TRITD</name>
<sequence>MTLYSCGESSIGCEAFKTREHSAIDDCGFHSTKYPRLLGRVLGRHRLARLVCILSSRQCPGRIEGASSRIKGSNSDRSQQIYCKDAHLSVC</sequence>
<dbReference type="Gramene" id="TRITD6Bv1G060810.1">
    <property type="protein sequence ID" value="TRITD6Bv1G060810.1"/>
    <property type="gene ID" value="TRITD6Bv1G060810"/>
</dbReference>
<protein>
    <submittedName>
        <fullName evidence="1">Uncharacterized protein</fullName>
    </submittedName>
</protein>
<dbReference type="EMBL" id="LT934122">
    <property type="protein sequence ID" value="VAI55834.1"/>
    <property type="molecule type" value="Genomic_DNA"/>
</dbReference>
<accession>A0A9R1B8X1</accession>
<dbReference type="AlphaFoldDB" id="A0A9R1B8X1"/>
<evidence type="ECO:0000313" key="1">
    <source>
        <dbReference type="EMBL" id="VAI55834.1"/>
    </source>
</evidence>
<evidence type="ECO:0000313" key="2">
    <source>
        <dbReference type="Proteomes" id="UP000324705"/>
    </source>
</evidence>
<keyword evidence="2" id="KW-1185">Reference proteome</keyword>
<gene>
    <name evidence="1" type="ORF">TRITD_6Bv1G060810</name>
</gene>
<proteinExistence type="predicted"/>
<organism evidence="1 2">
    <name type="scientific">Triticum turgidum subsp. durum</name>
    <name type="common">Durum wheat</name>
    <name type="synonym">Triticum durum</name>
    <dbReference type="NCBI Taxonomy" id="4567"/>
    <lineage>
        <taxon>Eukaryota</taxon>
        <taxon>Viridiplantae</taxon>
        <taxon>Streptophyta</taxon>
        <taxon>Embryophyta</taxon>
        <taxon>Tracheophyta</taxon>
        <taxon>Spermatophyta</taxon>
        <taxon>Magnoliopsida</taxon>
        <taxon>Liliopsida</taxon>
        <taxon>Poales</taxon>
        <taxon>Poaceae</taxon>
        <taxon>BOP clade</taxon>
        <taxon>Pooideae</taxon>
        <taxon>Triticodae</taxon>
        <taxon>Triticeae</taxon>
        <taxon>Triticinae</taxon>
        <taxon>Triticum</taxon>
    </lineage>
</organism>